<dbReference type="KEGG" id="dci:113467534"/>
<sequence>MLDILGAWPGVTSCVKGRIMRWAGHVARADEESIVKKVFNLDYGTTEKRRRGRPRKRWRDNIKDWFTSIKSQQEEGEEWTQTAQDRPRWRRLIRAGFGPSRPV</sequence>
<keyword evidence="1" id="KW-1185">Reference proteome</keyword>
<name>A0A3Q0ITG7_DIACI</name>
<evidence type="ECO:0000313" key="2">
    <source>
        <dbReference type="RefSeq" id="XP_026679561.1"/>
    </source>
</evidence>
<accession>A0A3Q0ITG7</accession>
<organism evidence="1 2">
    <name type="scientific">Diaphorina citri</name>
    <name type="common">Asian citrus psyllid</name>
    <dbReference type="NCBI Taxonomy" id="121845"/>
    <lineage>
        <taxon>Eukaryota</taxon>
        <taxon>Metazoa</taxon>
        <taxon>Ecdysozoa</taxon>
        <taxon>Arthropoda</taxon>
        <taxon>Hexapoda</taxon>
        <taxon>Insecta</taxon>
        <taxon>Pterygota</taxon>
        <taxon>Neoptera</taxon>
        <taxon>Paraneoptera</taxon>
        <taxon>Hemiptera</taxon>
        <taxon>Sternorrhyncha</taxon>
        <taxon>Psylloidea</taxon>
        <taxon>Psyllidae</taxon>
        <taxon>Diaphorininae</taxon>
        <taxon>Diaphorina</taxon>
    </lineage>
</organism>
<protein>
    <submittedName>
        <fullName evidence="2">Uncharacterized protein LOC113467534</fullName>
    </submittedName>
</protein>
<dbReference type="PaxDb" id="121845-A0A3Q0ITG7"/>
<gene>
    <name evidence="2" type="primary">LOC113467534</name>
</gene>
<dbReference type="Proteomes" id="UP000079169">
    <property type="component" value="Unplaced"/>
</dbReference>
<dbReference type="RefSeq" id="XP_026679561.1">
    <property type="nucleotide sequence ID" value="XM_026823760.1"/>
</dbReference>
<dbReference type="AlphaFoldDB" id="A0A3Q0ITG7"/>
<dbReference type="GeneID" id="113467534"/>
<reference evidence="2" key="1">
    <citation type="submission" date="2025-08" db="UniProtKB">
        <authorList>
            <consortium name="RefSeq"/>
        </authorList>
    </citation>
    <scope>IDENTIFICATION</scope>
</reference>
<proteinExistence type="predicted"/>
<evidence type="ECO:0000313" key="1">
    <source>
        <dbReference type="Proteomes" id="UP000079169"/>
    </source>
</evidence>